<name>A0A4E0RRL1_FASHE</name>
<evidence type="ECO:0000259" key="2">
    <source>
        <dbReference type="PROSITE" id="PS50106"/>
    </source>
</evidence>
<feature type="region of interest" description="Disordered" evidence="1">
    <location>
        <begin position="233"/>
        <end position="261"/>
    </location>
</feature>
<sequence>MPFQWICGLSTNSGAVKSSSKTSTGFKGSEKYDTPQFQPNLPDAVAGLMPFRCPLQGVGISGPCKTPDYVPASHFLASTSHVTNSPLTEIPSLIVNPWLSDQPAQPASSVASVPVTLSPHVSPIVSSKFGLDHPANPSPSKSAVETKVGPPVNGMSSCFPLSEGPIKDNILPVTSVNHETLSALSNCIAAGDLLVAVDGQSVAGLNHDGVMQLMQLGSLSNSTDHSVRLTFRRTRKQQQDEPPDSPCPTSVPEDGNSKQPGNFRFRSFVPSKPNTFGGSSNASVQPGQNIPIIDVARMDSALPKDSTGEVTEDLSDAFNVNLRREENEGFGFVIVSSLNTNKASEIGRIIPGSPAERCGKLTVGNRIVAINGQMLSGLHHTEIVQLIRQSQQHLILTVKRPRNSNDEPLEWKTGTEHRYSACHENFDKSTIEANCVRQDERQTNKIDNNFAQVEITPVQSEYTVTLRRGPHGFGFSIRGGMDFERIPLFVFRIAEGGPAHLDGRMQVGDEIVLINGTPTHLLTHKQAVDTIRQSGENLSLLLSRLSNRLCETGV</sequence>
<reference evidence="3" key="1">
    <citation type="submission" date="2019-03" db="EMBL/GenBank/DDBJ databases">
        <title>Improved annotation for the trematode Fasciola hepatica.</title>
        <authorList>
            <person name="Choi Y.-J."/>
            <person name="Martin J."/>
            <person name="Mitreva M."/>
        </authorList>
    </citation>
    <scope>NUCLEOTIDE SEQUENCE [LARGE SCALE GENOMIC DNA]</scope>
</reference>
<dbReference type="InterPro" id="IPR001478">
    <property type="entry name" value="PDZ"/>
</dbReference>
<dbReference type="PANTHER" id="PTHR10316:SF40">
    <property type="entry name" value="LD27118P"/>
    <property type="match status" value="1"/>
</dbReference>
<evidence type="ECO:0000313" key="4">
    <source>
        <dbReference type="Proteomes" id="UP000230066"/>
    </source>
</evidence>
<dbReference type="InterPro" id="IPR036034">
    <property type="entry name" value="PDZ_sf"/>
</dbReference>
<keyword evidence="3" id="KW-0808">Transferase</keyword>
<dbReference type="Proteomes" id="UP000230066">
    <property type="component" value="Unassembled WGS sequence"/>
</dbReference>
<dbReference type="AlphaFoldDB" id="A0A4E0RRL1"/>
<protein>
    <submittedName>
        <fullName evidence="3">Membrane-associated guanylate kinase ww and pdz domain-containing protein 2 isoform 2</fullName>
    </submittedName>
</protein>
<feature type="domain" description="PDZ" evidence="2">
    <location>
        <begin position="463"/>
        <end position="546"/>
    </location>
</feature>
<feature type="compositionally biased region" description="Low complexity" evidence="1">
    <location>
        <begin position="17"/>
        <end position="27"/>
    </location>
</feature>
<keyword evidence="3" id="KW-0418">Kinase</keyword>
<proteinExistence type="predicted"/>
<dbReference type="Pfam" id="PF00595">
    <property type="entry name" value="PDZ"/>
    <property type="match status" value="2"/>
</dbReference>
<dbReference type="PANTHER" id="PTHR10316">
    <property type="entry name" value="MEMBRANE ASSOCIATED GUANYLATE KINASE-RELATED"/>
    <property type="match status" value="1"/>
</dbReference>
<dbReference type="CDD" id="cd06734">
    <property type="entry name" value="PDZ4_MAGI-1_3-like"/>
    <property type="match status" value="1"/>
</dbReference>
<dbReference type="PROSITE" id="PS50106">
    <property type="entry name" value="PDZ"/>
    <property type="match status" value="2"/>
</dbReference>
<evidence type="ECO:0000256" key="1">
    <source>
        <dbReference type="SAM" id="MobiDB-lite"/>
    </source>
</evidence>
<evidence type="ECO:0000313" key="3">
    <source>
        <dbReference type="EMBL" id="THD23197.1"/>
    </source>
</evidence>
<gene>
    <name evidence="3" type="ORF">D915_005876</name>
</gene>
<comment type="caution">
    <text evidence="3">The sequence shown here is derived from an EMBL/GenBank/DDBJ whole genome shotgun (WGS) entry which is preliminary data.</text>
</comment>
<dbReference type="GO" id="GO:0005737">
    <property type="term" value="C:cytoplasm"/>
    <property type="evidence" value="ECO:0007669"/>
    <property type="project" value="TreeGrafter"/>
</dbReference>
<dbReference type="SMART" id="SM00228">
    <property type="entry name" value="PDZ"/>
    <property type="match status" value="3"/>
</dbReference>
<feature type="domain" description="PDZ" evidence="2">
    <location>
        <begin position="319"/>
        <end position="402"/>
    </location>
</feature>
<dbReference type="SUPFAM" id="SSF50156">
    <property type="entry name" value="PDZ domain-like"/>
    <property type="match status" value="3"/>
</dbReference>
<dbReference type="GO" id="GO:0007165">
    <property type="term" value="P:signal transduction"/>
    <property type="evidence" value="ECO:0007669"/>
    <property type="project" value="TreeGrafter"/>
</dbReference>
<accession>A0A4E0RRL1</accession>
<keyword evidence="4" id="KW-1185">Reference proteome</keyword>
<dbReference type="Gene3D" id="2.30.42.10">
    <property type="match status" value="3"/>
</dbReference>
<organism evidence="3 4">
    <name type="scientific">Fasciola hepatica</name>
    <name type="common">Liver fluke</name>
    <dbReference type="NCBI Taxonomy" id="6192"/>
    <lineage>
        <taxon>Eukaryota</taxon>
        <taxon>Metazoa</taxon>
        <taxon>Spiralia</taxon>
        <taxon>Lophotrochozoa</taxon>
        <taxon>Platyhelminthes</taxon>
        <taxon>Trematoda</taxon>
        <taxon>Digenea</taxon>
        <taxon>Plagiorchiida</taxon>
        <taxon>Echinostomata</taxon>
        <taxon>Echinostomatoidea</taxon>
        <taxon>Fasciolidae</taxon>
        <taxon>Fasciola</taxon>
    </lineage>
</organism>
<dbReference type="EMBL" id="JXXN02002280">
    <property type="protein sequence ID" value="THD23197.1"/>
    <property type="molecule type" value="Genomic_DNA"/>
</dbReference>
<feature type="region of interest" description="Disordered" evidence="1">
    <location>
        <begin position="13"/>
        <end position="35"/>
    </location>
</feature>
<dbReference type="GO" id="GO:0016301">
    <property type="term" value="F:kinase activity"/>
    <property type="evidence" value="ECO:0007669"/>
    <property type="project" value="UniProtKB-KW"/>
</dbReference>